<name>A0ACC2H5X3_DALPE</name>
<sequence>MPCDQIGPAGQHAVHDFQKNTLHPTLRMREPPDNPWVNTTGTASRLLSGFSSLSGLPGSLFASRCNCVSWYSSQVFKLQHLSNIWNLLGPCDIQEHKCAQDTG</sequence>
<keyword evidence="2" id="KW-1185">Reference proteome</keyword>
<dbReference type="Proteomes" id="UP001157502">
    <property type="component" value="Chromosome 5"/>
</dbReference>
<gene>
    <name evidence="1" type="ORF">DPEC_G00055440</name>
</gene>
<comment type="caution">
    <text evidence="1">The sequence shown here is derived from an EMBL/GenBank/DDBJ whole genome shotgun (WGS) entry which is preliminary data.</text>
</comment>
<dbReference type="EMBL" id="CM055732">
    <property type="protein sequence ID" value="KAJ8011175.1"/>
    <property type="molecule type" value="Genomic_DNA"/>
</dbReference>
<protein>
    <submittedName>
        <fullName evidence="1">Uncharacterized protein</fullName>
    </submittedName>
</protein>
<organism evidence="1 2">
    <name type="scientific">Dallia pectoralis</name>
    <name type="common">Alaska blackfish</name>
    <dbReference type="NCBI Taxonomy" id="75939"/>
    <lineage>
        <taxon>Eukaryota</taxon>
        <taxon>Metazoa</taxon>
        <taxon>Chordata</taxon>
        <taxon>Craniata</taxon>
        <taxon>Vertebrata</taxon>
        <taxon>Euteleostomi</taxon>
        <taxon>Actinopterygii</taxon>
        <taxon>Neopterygii</taxon>
        <taxon>Teleostei</taxon>
        <taxon>Protacanthopterygii</taxon>
        <taxon>Esociformes</taxon>
        <taxon>Umbridae</taxon>
        <taxon>Dallia</taxon>
    </lineage>
</organism>
<proteinExistence type="predicted"/>
<evidence type="ECO:0000313" key="2">
    <source>
        <dbReference type="Proteomes" id="UP001157502"/>
    </source>
</evidence>
<reference evidence="1" key="1">
    <citation type="submission" date="2021-05" db="EMBL/GenBank/DDBJ databases">
        <authorList>
            <person name="Pan Q."/>
            <person name="Jouanno E."/>
            <person name="Zahm M."/>
            <person name="Klopp C."/>
            <person name="Cabau C."/>
            <person name="Louis A."/>
            <person name="Berthelot C."/>
            <person name="Parey E."/>
            <person name="Roest Crollius H."/>
            <person name="Montfort J."/>
            <person name="Robinson-Rechavi M."/>
            <person name="Bouchez O."/>
            <person name="Lampietro C."/>
            <person name="Lopez Roques C."/>
            <person name="Donnadieu C."/>
            <person name="Postlethwait J."/>
            <person name="Bobe J."/>
            <person name="Dillon D."/>
            <person name="Chandos A."/>
            <person name="von Hippel F."/>
            <person name="Guiguen Y."/>
        </authorList>
    </citation>
    <scope>NUCLEOTIDE SEQUENCE</scope>
    <source>
        <strain evidence="1">YG-Jan2019</strain>
    </source>
</reference>
<accession>A0ACC2H5X3</accession>
<evidence type="ECO:0000313" key="1">
    <source>
        <dbReference type="EMBL" id="KAJ8011175.1"/>
    </source>
</evidence>